<keyword evidence="1" id="KW-0812">Transmembrane</keyword>
<protein>
    <submittedName>
        <fullName evidence="2">Uncharacterized protein</fullName>
    </submittedName>
</protein>
<comment type="caution">
    <text evidence="2">The sequence shown here is derived from an EMBL/GenBank/DDBJ whole genome shotgun (WGS) entry which is preliminary data.</text>
</comment>
<keyword evidence="1" id="KW-0472">Membrane</keyword>
<feature type="transmembrane region" description="Helical" evidence="1">
    <location>
        <begin position="21"/>
        <end position="43"/>
    </location>
</feature>
<gene>
    <name evidence="2" type="ORF">Psi01_49350</name>
</gene>
<sequence>MVALTSPRSLDPAAPGRRRRLALTAAGPVFLLLIPLASIGLYGGHLPDHGPGQGWSAGNAVVMVVYFEAILLITFLRYRHLPRVQQALVAAAFFLGLSVPVTETLSMLAAASGAATRPGWHLAVEIAVSVAAPALGWALAGPLPPSPEATAAPPPHAPAMVLSPGQRAVFTASAWSMRRLTAAVAIAAVTAYVTSGDPRSWQGPVMLALWTLFEAAQARTHLQIDGSGVTVRVPWLPVLRRTVPYASIRSAEAGTEAPAGRYRLDDGPAGWGVVGGRAPVLILALADGRRFVYSTREAETAAALVNGWLRRQRGAETTPC</sequence>
<evidence type="ECO:0000256" key="1">
    <source>
        <dbReference type="SAM" id="Phobius"/>
    </source>
</evidence>
<evidence type="ECO:0000313" key="2">
    <source>
        <dbReference type="EMBL" id="GIH94305.1"/>
    </source>
</evidence>
<proteinExistence type="predicted"/>
<name>A0A8J3SJN5_9ACTN</name>
<dbReference type="EMBL" id="BOOJ01000040">
    <property type="protein sequence ID" value="GIH94305.1"/>
    <property type="molecule type" value="Genomic_DNA"/>
</dbReference>
<feature type="transmembrane region" description="Helical" evidence="1">
    <location>
        <begin position="88"/>
        <end position="114"/>
    </location>
</feature>
<feature type="transmembrane region" description="Helical" evidence="1">
    <location>
        <begin position="55"/>
        <end position="76"/>
    </location>
</feature>
<accession>A0A8J3SJN5</accession>
<organism evidence="2 3">
    <name type="scientific">Planobispora siamensis</name>
    <dbReference type="NCBI Taxonomy" id="936338"/>
    <lineage>
        <taxon>Bacteria</taxon>
        <taxon>Bacillati</taxon>
        <taxon>Actinomycetota</taxon>
        <taxon>Actinomycetes</taxon>
        <taxon>Streptosporangiales</taxon>
        <taxon>Streptosporangiaceae</taxon>
        <taxon>Planobispora</taxon>
    </lineage>
</organism>
<dbReference type="RefSeq" id="WP_204066437.1">
    <property type="nucleotide sequence ID" value="NZ_BOOJ01000040.1"/>
</dbReference>
<dbReference type="AlphaFoldDB" id="A0A8J3SJN5"/>
<keyword evidence="3" id="KW-1185">Reference proteome</keyword>
<evidence type="ECO:0000313" key="3">
    <source>
        <dbReference type="Proteomes" id="UP000619788"/>
    </source>
</evidence>
<reference evidence="2 3" key="1">
    <citation type="submission" date="2021-01" db="EMBL/GenBank/DDBJ databases">
        <title>Whole genome shotgun sequence of Planobispora siamensis NBRC 107568.</title>
        <authorList>
            <person name="Komaki H."/>
            <person name="Tamura T."/>
        </authorList>
    </citation>
    <scope>NUCLEOTIDE SEQUENCE [LARGE SCALE GENOMIC DNA]</scope>
    <source>
        <strain evidence="2 3">NBRC 107568</strain>
    </source>
</reference>
<keyword evidence="1" id="KW-1133">Transmembrane helix</keyword>
<dbReference type="Proteomes" id="UP000619788">
    <property type="component" value="Unassembled WGS sequence"/>
</dbReference>